<evidence type="ECO:0000313" key="2">
    <source>
        <dbReference type="Proteomes" id="UP000789405"/>
    </source>
</evidence>
<gene>
    <name evidence="1" type="ORF">DERYTH_LOCUS2212</name>
</gene>
<organism evidence="1 2">
    <name type="scientific">Dentiscutata erythropus</name>
    <dbReference type="NCBI Taxonomy" id="1348616"/>
    <lineage>
        <taxon>Eukaryota</taxon>
        <taxon>Fungi</taxon>
        <taxon>Fungi incertae sedis</taxon>
        <taxon>Mucoromycota</taxon>
        <taxon>Glomeromycotina</taxon>
        <taxon>Glomeromycetes</taxon>
        <taxon>Diversisporales</taxon>
        <taxon>Gigasporaceae</taxon>
        <taxon>Dentiscutata</taxon>
    </lineage>
</organism>
<proteinExistence type="predicted"/>
<dbReference type="OrthoDB" id="2387492at2759"/>
<keyword evidence="2" id="KW-1185">Reference proteome</keyword>
<comment type="caution">
    <text evidence="1">The sequence shown here is derived from an EMBL/GenBank/DDBJ whole genome shotgun (WGS) entry which is preliminary data.</text>
</comment>
<accession>A0A9N8WEC0</accession>
<sequence>MPWYELNLHIHNVEKPWVIDASKNFEILKNDVHQLASLTSGNEKRLWEAVKSELNEVDVKDLEYDHPLCSGILDDTSKSLTNISEDFRNIFNASSKKFLIPADETLKNICGNFVKEKESASKRVHTKFGNANFGVFLDAREKLQEMTNQMLTTLSRVWVPPN</sequence>
<dbReference type="AlphaFoldDB" id="A0A9N8WEC0"/>
<dbReference type="Proteomes" id="UP000789405">
    <property type="component" value="Unassembled WGS sequence"/>
</dbReference>
<evidence type="ECO:0000313" key="1">
    <source>
        <dbReference type="EMBL" id="CAG8486906.1"/>
    </source>
</evidence>
<protein>
    <submittedName>
        <fullName evidence="1">9894_t:CDS:1</fullName>
    </submittedName>
</protein>
<dbReference type="EMBL" id="CAJVPY010000678">
    <property type="protein sequence ID" value="CAG8486906.1"/>
    <property type="molecule type" value="Genomic_DNA"/>
</dbReference>
<reference evidence="1" key="1">
    <citation type="submission" date="2021-06" db="EMBL/GenBank/DDBJ databases">
        <authorList>
            <person name="Kallberg Y."/>
            <person name="Tangrot J."/>
            <person name="Rosling A."/>
        </authorList>
    </citation>
    <scope>NUCLEOTIDE SEQUENCE</scope>
    <source>
        <strain evidence="1">MA453B</strain>
    </source>
</reference>
<name>A0A9N8WEC0_9GLOM</name>